<dbReference type="AlphaFoldDB" id="A0A0C3ALS5"/>
<reference evidence="3" key="2">
    <citation type="submission" date="2015-01" db="EMBL/GenBank/DDBJ databases">
        <title>Evolutionary Origins and Diversification of the Mycorrhizal Mutualists.</title>
        <authorList>
            <consortium name="DOE Joint Genome Institute"/>
            <consortium name="Mycorrhizal Genomics Consortium"/>
            <person name="Kohler A."/>
            <person name="Kuo A."/>
            <person name="Nagy L.G."/>
            <person name="Floudas D."/>
            <person name="Copeland A."/>
            <person name="Barry K.W."/>
            <person name="Cichocki N."/>
            <person name="Veneault-Fourrey C."/>
            <person name="LaButti K."/>
            <person name="Lindquist E.A."/>
            <person name="Lipzen A."/>
            <person name="Lundell T."/>
            <person name="Morin E."/>
            <person name="Murat C."/>
            <person name="Riley R."/>
            <person name="Ohm R."/>
            <person name="Sun H."/>
            <person name="Tunlid A."/>
            <person name="Henrissat B."/>
            <person name="Grigoriev I.V."/>
            <person name="Hibbett D.S."/>
            <person name="Martin F."/>
        </authorList>
    </citation>
    <scope>NUCLEOTIDE SEQUENCE [LARGE SCALE GENOMIC DNA]</scope>
    <source>
        <strain evidence="3">F 1598</strain>
    </source>
</reference>
<proteinExistence type="predicted"/>
<feature type="region of interest" description="Disordered" evidence="1">
    <location>
        <begin position="58"/>
        <end position="77"/>
    </location>
</feature>
<dbReference type="OrthoDB" id="162969at2759"/>
<protein>
    <submittedName>
        <fullName evidence="2">Uncharacterized protein</fullName>
    </submittedName>
</protein>
<organism evidence="2 3">
    <name type="scientific">Piloderma croceum (strain F 1598)</name>
    <dbReference type="NCBI Taxonomy" id="765440"/>
    <lineage>
        <taxon>Eukaryota</taxon>
        <taxon>Fungi</taxon>
        <taxon>Dikarya</taxon>
        <taxon>Basidiomycota</taxon>
        <taxon>Agaricomycotina</taxon>
        <taxon>Agaricomycetes</taxon>
        <taxon>Agaricomycetidae</taxon>
        <taxon>Atheliales</taxon>
        <taxon>Atheliaceae</taxon>
        <taxon>Piloderma</taxon>
    </lineage>
</organism>
<evidence type="ECO:0000313" key="2">
    <source>
        <dbReference type="EMBL" id="KIM74848.1"/>
    </source>
</evidence>
<dbReference type="HOGENOM" id="CLU_1960408_0_0_1"/>
<evidence type="ECO:0000256" key="1">
    <source>
        <dbReference type="SAM" id="MobiDB-lite"/>
    </source>
</evidence>
<evidence type="ECO:0000313" key="3">
    <source>
        <dbReference type="Proteomes" id="UP000054166"/>
    </source>
</evidence>
<keyword evidence="3" id="KW-1185">Reference proteome</keyword>
<name>A0A0C3ALS5_PILCF</name>
<feature type="compositionally biased region" description="Low complexity" evidence="1">
    <location>
        <begin position="58"/>
        <end position="67"/>
    </location>
</feature>
<reference evidence="2 3" key="1">
    <citation type="submission" date="2014-04" db="EMBL/GenBank/DDBJ databases">
        <authorList>
            <consortium name="DOE Joint Genome Institute"/>
            <person name="Kuo A."/>
            <person name="Tarkka M."/>
            <person name="Buscot F."/>
            <person name="Kohler A."/>
            <person name="Nagy L.G."/>
            <person name="Floudas D."/>
            <person name="Copeland A."/>
            <person name="Barry K.W."/>
            <person name="Cichocki N."/>
            <person name="Veneault-Fourrey C."/>
            <person name="LaButti K."/>
            <person name="Lindquist E.A."/>
            <person name="Lipzen A."/>
            <person name="Lundell T."/>
            <person name="Morin E."/>
            <person name="Murat C."/>
            <person name="Sun H."/>
            <person name="Tunlid A."/>
            <person name="Henrissat B."/>
            <person name="Grigoriev I.V."/>
            <person name="Hibbett D.S."/>
            <person name="Martin F."/>
            <person name="Nordberg H.P."/>
            <person name="Cantor M.N."/>
            <person name="Hua S.X."/>
        </authorList>
    </citation>
    <scope>NUCLEOTIDE SEQUENCE [LARGE SCALE GENOMIC DNA]</scope>
    <source>
        <strain evidence="2 3">F 1598</strain>
    </source>
</reference>
<accession>A0A0C3ALS5</accession>
<dbReference type="InParanoid" id="A0A0C3ALS5"/>
<gene>
    <name evidence="2" type="ORF">PILCRDRAFT_14146</name>
</gene>
<sequence length="128" mass="13621">MSFTDAEAHLQAYLGGRFHFTDWKSAFDAIFEAKEDIPAAAAAIEQMAAKAITSSLATTSPSLSSPATPAPSPNPSVASCISQLQDLEAGLMHAVNSLQQCKRTRSTAPTLKDILNPIEETEIGHSDY</sequence>
<dbReference type="EMBL" id="KN833055">
    <property type="protein sequence ID" value="KIM74848.1"/>
    <property type="molecule type" value="Genomic_DNA"/>
</dbReference>
<dbReference type="Proteomes" id="UP000054166">
    <property type="component" value="Unassembled WGS sequence"/>
</dbReference>